<name>A0A0B4XSG1_9GAMM</name>
<feature type="domain" description="Lipid/polyisoprenoid-binding YceI-like" evidence="2">
    <location>
        <begin position="26"/>
        <end position="194"/>
    </location>
</feature>
<dbReference type="OrthoDB" id="9811006at2"/>
<dbReference type="Pfam" id="PF04264">
    <property type="entry name" value="YceI"/>
    <property type="match status" value="1"/>
</dbReference>
<dbReference type="InterPro" id="IPR036761">
    <property type="entry name" value="TTHA0802/YceI-like_sf"/>
</dbReference>
<dbReference type="STRING" id="391936.S7S_14075"/>
<dbReference type="Proteomes" id="UP000006764">
    <property type="component" value="Chromosome"/>
</dbReference>
<feature type="signal peptide" evidence="1">
    <location>
        <begin position="1"/>
        <end position="21"/>
    </location>
</feature>
<protein>
    <recommendedName>
        <fullName evidence="2">Lipid/polyisoprenoid-binding YceI-like domain-containing protein</fullName>
    </recommendedName>
</protein>
<keyword evidence="4" id="KW-1185">Reference proteome</keyword>
<gene>
    <name evidence="3" type="ORF">S7S_14075</name>
</gene>
<dbReference type="AlphaFoldDB" id="A0A0B4XSG1"/>
<accession>A0A0B4XSG1</accession>
<dbReference type="SMART" id="SM00867">
    <property type="entry name" value="YceI"/>
    <property type="match status" value="1"/>
</dbReference>
<evidence type="ECO:0000259" key="2">
    <source>
        <dbReference type="SMART" id="SM00867"/>
    </source>
</evidence>
<sequence length="203" mass="22354">MRLFAPALTLALLATAPLAQADTLTEYTLDPTHTQVRFSWDHFGFSTPGASFDEVTGTVYVNEAHPEQSRVDVTIPVRSVHTHVPLLDEHLLTKPEFFKADDHPTITFRSTGIRNADREEQEFDLVGILTVNGISKEVVLDTEVNKVGEHPMWDNARAIGLSAETTVKRSDFGMGAYAPAVSDEMEVSITLEAIEASAFAKKQ</sequence>
<evidence type="ECO:0000313" key="4">
    <source>
        <dbReference type="Proteomes" id="UP000006764"/>
    </source>
</evidence>
<dbReference type="KEGG" id="apac:S7S_14075"/>
<dbReference type="HOGENOM" id="CLU_071003_1_2_6"/>
<dbReference type="Gene3D" id="2.40.128.110">
    <property type="entry name" value="Lipid/polyisoprenoid-binding, YceI-like"/>
    <property type="match status" value="1"/>
</dbReference>
<reference evidence="3 4" key="1">
    <citation type="journal article" date="2012" name="J. Bacteriol.">
        <title>Genome sequence of an alkane-degrading bacterium, Alcanivorax pacificus type strain W11-5, isolated from deep sea sediment.</title>
        <authorList>
            <person name="Lai Q."/>
            <person name="Shao Z."/>
        </authorList>
    </citation>
    <scope>NUCLEOTIDE SEQUENCE [LARGE SCALE GENOMIC DNA]</scope>
    <source>
        <strain evidence="3 4">W11-5</strain>
    </source>
</reference>
<proteinExistence type="predicted"/>
<dbReference type="InterPro" id="IPR007372">
    <property type="entry name" value="Lipid/polyisoprenoid-bd_YceI"/>
</dbReference>
<feature type="chain" id="PRO_5002111337" description="Lipid/polyisoprenoid-binding YceI-like domain-containing protein" evidence="1">
    <location>
        <begin position="22"/>
        <end position="203"/>
    </location>
</feature>
<dbReference type="PANTHER" id="PTHR34406:SF1">
    <property type="entry name" value="PROTEIN YCEI"/>
    <property type="match status" value="1"/>
</dbReference>
<evidence type="ECO:0000313" key="3">
    <source>
        <dbReference type="EMBL" id="AJD49227.1"/>
    </source>
</evidence>
<dbReference type="EMBL" id="CP004387">
    <property type="protein sequence ID" value="AJD49227.1"/>
    <property type="molecule type" value="Genomic_DNA"/>
</dbReference>
<keyword evidence="1" id="KW-0732">Signal</keyword>
<evidence type="ECO:0000256" key="1">
    <source>
        <dbReference type="SAM" id="SignalP"/>
    </source>
</evidence>
<organism evidence="3 4">
    <name type="scientific">Isoalcanivorax pacificus W11-5</name>
    <dbReference type="NCBI Taxonomy" id="391936"/>
    <lineage>
        <taxon>Bacteria</taxon>
        <taxon>Pseudomonadati</taxon>
        <taxon>Pseudomonadota</taxon>
        <taxon>Gammaproteobacteria</taxon>
        <taxon>Oceanospirillales</taxon>
        <taxon>Alcanivoracaceae</taxon>
        <taxon>Isoalcanivorax</taxon>
    </lineage>
</organism>
<dbReference type="SUPFAM" id="SSF101874">
    <property type="entry name" value="YceI-like"/>
    <property type="match status" value="1"/>
</dbReference>
<dbReference type="RefSeq" id="WP_008733994.1">
    <property type="nucleotide sequence ID" value="NZ_CP004387.1"/>
</dbReference>
<dbReference type="PANTHER" id="PTHR34406">
    <property type="entry name" value="PROTEIN YCEI"/>
    <property type="match status" value="1"/>
</dbReference>